<evidence type="ECO:0000313" key="1">
    <source>
        <dbReference type="EMBL" id="SVD29834.1"/>
    </source>
</evidence>
<reference evidence="1" key="1">
    <citation type="submission" date="2018-05" db="EMBL/GenBank/DDBJ databases">
        <authorList>
            <person name="Lanie J.A."/>
            <person name="Ng W.-L."/>
            <person name="Kazmierczak K.M."/>
            <person name="Andrzejewski T.M."/>
            <person name="Davidsen T.M."/>
            <person name="Wayne K.J."/>
            <person name="Tettelin H."/>
            <person name="Glass J.I."/>
            <person name="Rusch D."/>
            <person name="Podicherti R."/>
            <person name="Tsui H.-C.T."/>
            <person name="Winkler M.E."/>
        </authorList>
    </citation>
    <scope>NUCLEOTIDE SEQUENCE</scope>
</reference>
<dbReference type="InterPro" id="IPR036291">
    <property type="entry name" value="NAD(P)-bd_dom_sf"/>
</dbReference>
<proteinExistence type="predicted"/>
<name>A0A382U6A4_9ZZZZ</name>
<dbReference type="EMBL" id="UINC01141848">
    <property type="protein sequence ID" value="SVD29834.1"/>
    <property type="molecule type" value="Genomic_DNA"/>
</dbReference>
<dbReference type="Gene3D" id="3.40.50.720">
    <property type="entry name" value="NAD(P)-binding Rossmann-like Domain"/>
    <property type="match status" value="1"/>
</dbReference>
<protein>
    <submittedName>
        <fullName evidence="1">Uncharacterized protein</fullName>
    </submittedName>
</protein>
<dbReference type="SUPFAM" id="SSF51735">
    <property type="entry name" value="NAD(P)-binding Rossmann-fold domains"/>
    <property type="match status" value="1"/>
</dbReference>
<gene>
    <name evidence="1" type="ORF">METZ01_LOCUS382688</name>
</gene>
<dbReference type="AlphaFoldDB" id="A0A382U6A4"/>
<sequence length="25" mass="2572">MHTQSFKNTVVIVTGAASGIGRAII</sequence>
<organism evidence="1">
    <name type="scientific">marine metagenome</name>
    <dbReference type="NCBI Taxonomy" id="408172"/>
    <lineage>
        <taxon>unclassified sequences</taxon>
        <taxon>metagenomes</taxon>
        <taxon>ecological metagenomes</taxon>
    </lineage>
</organism>
<accession>A0A382U6A4</accession>
<feature type="non-terminal residue" evidence="1">
    <location>
        <position position="25"/>
    </location>
</feature>